<dbReference type="GO" id="GO:0006351">
    <property type="term" value="P:DNA-templated transcription"/>
    <property type="evidence" value="ECO:0007669"/>
    <property type="project" value="InterPro"/>
</dbReference>
<dbReference type="SUPFAM" id="SSF46785">
    <property type="entry name" value="Winged helix' DNA-binding domain"/>
    <property type="match status" value="1"/>
</dbReference>
<accession>A0A094YLY9</accession>
<dbReference type="InterPro" id="IPR012906">
    <property type="entry name" value="PaaX-like_N"/>
</dbReference>
<dbReference type="PANTHER" id="PTHR30319">
    <property type="entry name" value="PHENYLACETIC ACID REGULATOR-RELATED TRANSCRIPTIONAL REPRESSOR"/>
    <property type="match status" value="1"/>
</dbReference>
<evidence type="ECO:0000259" key="1">
    <source>
        <dbReference type="Pfam" id="PF07848"/>
    </source>
</evidence>
<dbReference type="GeneID" id="89478013"/>
<dbReference type="AlphaFoldDB" id="A0A094YLY9"/>
<sequence length="307" mass="33792">MDKPLKDILRLFQAEPSRTWSIVMTFFGDMVLPRGGSIGLPTLLSLFQAMDVGSGTVRTALSRLSADGWVERTRIGRNAYYCLSSRGMALSRDAEPRIYGTFSFKTQRKLRLAVASASVRSLVGDEAALVATRMREAGYTAFAPGAWLGVDDGTLPDGIFGLDVDGSQVAMQCLAAYFSLDDLARSYLRFEKIFSPLAKMCTDPAEQKGVFHQDGLSAVVARTLLIHEYRRIALRDPHLPEALMPSDWVGYRAQTLCATIYRALLPASEAWLTENGRGGDAGRLPAPTPAFYMRFQEVREAQSGDFV</sequence>
<dbReference type="PATRIC" id="fig|104102.7.peg.1922"/>
<organism evidence="3 4">
    <name type="scientific">Acetobacter tropicalis</name>
    <dbReference type="NCBI Taxonomy" id="104102"/>
    <lineage>
        <taxon>Bacteria</taxon>
        <taxon>Pseudomonadati</taxon>
        <taxon>Pseudomonadota</taxon>
        <taxon>Alphaproteobacteria</taxon>
        <taxon>Acetobacterales</taxon>
        <taxon>Acetobacteraceae</taxon>
        <taxon>Acetobacter</taxon>
    </lineage>
</organism>
<keyword evidence="4" id="KW-1185">Reference proteome</keyword>
<comment type="caution">
    <text evidence="3">The sequence shown here is derived from an EMBL/GenBank/DDBJ whole genome shotgun (WGS) entry which is preliminary data.</text>
</comment>
<dbReference type="STRING" id="104102.AtDm6_1944"/>
<dbReference type="Gene3D" id="1.10.10.10">
    <property type="entry name" value="Winged helix-like DNA-binding domain superfamily/Winged helix DNA-binding domain"/>
    <property type="match status" value="1"/>
</dbReference>
<proteinExistence type="predicted"/>
<feature type="domain" description="Transcriptional repressor PaaX-like N-terminal" evidence="1">
    <location>
        <begin position="19"/>
        <end position="87"/>
    </location>
</feature>
<gene>
    <name evidence="3" type="ORF">AtDm6_1944</name>
</gene>
<dbReference type="InterPro" id="IPR036390">
    <property type="entry name" value="WH_DNA-bd_sf"/>
</dbReference>
<dbReference type="Gene3D" id="1.20.58.1460">
    <property type="match status" value="1"/>
</dbReference>
<dbReference type="PANTHER" id="PTHR30319:SF1">
    <property type="entry name" value="TRANSCRIPTIONAL REPRESSOR PAAX"/>
    <property type="match status" value="1"/>
</dbReference>
<name>A0A094YLY9_9PROT</name>
<dbReference type="InterPro" id="IPR036388">
    <property type="entry name" value="WH-like_DNA-bd_sf"/>
</dbReference>
<evidence type="ECO:0000259" key="2">
    <source>
        <dbReference type="Pfam" id="PF08223"/>
    </source>
</evidence>
<reference evidence="3 4" key="1">
    <citation type="submission" date="2014-06" db="EMBL/GenBank/DDBJ databases">
        <title>Functional and comparative genomic analyses of the Drosophila gut microbiota identify candidate symbiosis factors.</title>
        <authorList>
            <person name="Newell P.D."/>
            <person name="Chaston J.M."/>
            <person name="Douglas A.E."/>
        </authorList>
    </citation>
    <scope>NUCLEOTIDE SEQUENCE [LARGE SCALE GENOMIC DNA]</scope>
    <source>
        <strain evidence="3 4">DmCS_006</strain>
    </source>
</reference>
<evidence type="ECO:0000313" key="4">
    <source>
        <dbReference type="Proteomes" id="UP000029448"/>
    </source>
</evidence>
<dbReference type="Pfam" id="PF07848">
    <property type="entry name" value="PaaX"/>
    <property type="match status" value="1"/>
</dbReference>
<dbReference type="Proteomes" id="UP000029448">
    <property type="component" value="Unassembled WGS sequence"/>
</dbReference>
<dbReference type="Pfam" id="PF08223">
    <property type="entry name" value="PaaX_C"/>
    <property type="match status" value="1"/>
</dbReference>
<evidence type="ECO:0000313" key="3">
    <source>
        <dbReference type="EMBL" id="KGB23075.1"/>
    </source>
</evidence>
<dbReference type="InterPro" id="IPR013225">
    <property type="entry name" value="PaaX_C"/>
</dbReference>
<dbReference type="EMBL" id="JOKM01000071">
    <property type="protein sequence ID" value="KGB23075.1"/>
    <property type="molecule type" value="Genomic_DNA"/>
</dbReference>
<protein>
    <submittedName>
        <fullName evidence="3">Phenylacetic acid degradation operon negative regulatory protein PaaX</fullName>
    </submittedName>
</protein>
<dbReference type="RefSeq" id="WP_035380232.1">
    <property type="nucleotide sequence ID" value="NZ_JACAOJ010000001.1"/>
</dbReference>
<dbReference type="InterPro" id="IPR011965">
    <property type="entry name" value="PaaX_trns_reg"/>
</dbReference>
<dbReference type="PIRSF" id="PIRSF020623">
    <property type="entry name" value="PaaX"/>
    <property type="match status" value="1"/>
</dbReference>
<feature type="domain" description="Transcriptional repressor PaaX-like C-terminal" evidence="2">
    <location>
        <begin position="178"/>
        <end position="272"/>
    </location>
</feature>